<gene>
    <name evidence="4" type="ORF">DEBURN_LOCUS4543</name>
</gene>
<dbReference type="SUPFAM" id="SSF56112">
    <property type="entry name" value="Protein kinase-like (PK-like)"/>
    <property type="match status" value="1"/>
</dbReference>
<sequence>MSSPPKKENSEVKITTGDYASSGMKMLGIVGEATQNFLPLISSAFIVINEVNQIYDNAKYNTNICDSLMHRVYAAEANIKTLKRRSNKRSTNKDNYKTFLRFITVLENIRDFIKNVSSLQGYKRIFTSTNIKEKFEKLISDFESSMNDLHFTLSINNEEQRKIDQEGLEDDIVNMQKFLEKIEGNILDQNNAINTVLHEVKILKDRLDDPKGNPDRNIRANEINATELSDPPHGKSDDIRGTKEPHVVKRIYKTNEVACKFKEIPDNADEPLRIRTQLAILGKLRDSPYIVNFFGLSKIEGKRVMVFEWAEFGTLRELYQSKDIAWCAKVQLALDICRDVTCKMNNTMEIMRWMAPEKMKQTEKKQVRYTFKCEIFSFGMLLWELAFEKLPYEKMEADQIKEYVMKGGRERICWGEETPSNQKIQKGLENVIKAESQLRSPLQIIFLKLCKLAHKYTTLEKQLLFPDGTLNLDGSKNKLFTPEEDIISETDIRNMTFEAGLKAHKKEDKKHAWECFVVNSELGKTTAKYWQGYYLNKGYAGVKDSGKASQLVKEAADDGDSEAQLYYAFTFANPESFMEYLTKSADGGNTVAQHNLGIMYLNGKFQSVDEGLGLKYLRLAALNQHEESREILKERGIDIYK</sequence>
<dbReference type="InterPro" id="IPR036537">
    <property type="entry name" value="Adaptor_Cbl_N_dom_sf"/>
</dbReference>
<dbReference type="GO" id="GO:0004672">
    <property type="term" value="F:protein kinase activity"/>
    <property type="evidence" value="ECO:0007669"/>
    <property type="project" value="InterPro"/>
</dbReference>
<dbReference type="InterPro" id="IPR059179">
    <property type="entry name" value="MLKL-like_MCAfunc"/>
</dbReference>
<proteinExistence type="predicted"/>
<feature type="domain" description="Serine-threonine/tyrosine-protein kinase catalytic" evidence="2">
    <location>
        <begin position="343"/>
        <end position="411"/>
    </location>
</feature>
<evidence type="ECO:0000256" key="1">
    <source>
        <dbReference type="SAM" id="MobiDB-lite"/>
    </source>
</evidence>
<dbReference type="AlphaFoldDB" id="A0A9N8ZJT3"/>
<dbReference type="PANTHER" id="PTHR45756">
    <property type="entry name" value="PALMITOYLTRANSFERASE"/>
    <property type="match status" value="1"/>
</dbReference>
<feature type="compositionally biased region" description="Basic and acidic residues" evidence="1">
    <location>
        <begin position="230"/>
        <end position="241"/>
    </location>
</feature>
<dbReference type="InterPro" id="IPR053215">
    <property type="entry name" value="TKL_Ser/Thr_kinase"/>
</dbReference>
<dbReference type="Gene3D" id="1.20.930.20">
    <property type="entry name" value="Adaptor protein Cbl, N-terminal domain"/>
    <property type="match status" value="1"/>
</dbReference>
<evidence type="ECO:0000259" key="3">
    <source>
        <dbReference type="Pfam" id="PF22215"/>
    </source>
</evidence>
<dbReference type="InterPro" id="IPR011009">
    <property type="entry name" value="Kinase-like_dom_sf"/>
</dbReference>
<dbReference type="CDD" id="cd21037">
    <property type="entry name" value="MLKL_NTD"/>
    <property type="match status" value="1"/>
</dbReference>
<protein>
    <submittedName>
        <fullName evidence="4">11053_t:CDS:1</fullName>
    </submittedName>
</protein>
<dbReference type="SMART" id="SM00671">
    <property type="entry name" value="SEL1"/>
    <property type="match status" value="2"/>
</dbReference>
<dbReference type="InterPro" id="IPR011990">
    <property type="entry name" value="TPR-like_helical_dom_sf"/>
</dbReference>
<reference evidence="4" key="1">
    <citation type="submission" date="2021-06" db="EMBL/GenBank/DDBJ databases">
        <authorList>
            <person name="Kallberg Y."/>
            <person name="Tangrot J."/>
            <person name="Rosling A."/>
        </authorList>
    </citation>
    <scope>NUCLEOTIDE SEQUENCE</scope>
    <source>
        <strain evidence="4">AZ414A</strain>
    </source>
</reference>
<feature type="domain" description="Mixed lineage kinase" evidence="3">
    <location>
        <begin position="54"/>
        <end position="158"/>
    </location>
</feature>
<keyword evidence="5" id="KW-1185">Reference proteome</keyword>
<dbReference type="InterPro" id="IPR054000">
    <property type="entry name" value="MLKL_N"/>
</dbReference>
<dbReference type="Proteomes" id="UP000789706">
    <property type="component" value="Unassembled WGS sequence"/>
</dbReference>
<comment type="caution">
    <text evidence="4">The sequence shown here is derived from an EMBL/GenBank/DDBJ whole genome shotgun (WGS) entry which is preliminary data.</text>
</comment>
<accession>A0A9N8ZJT3</accession>
<evidence type="ECO:0000259" key="2">
    <source>
        <dbReference type="Pfam" id="PF07714"/>
    </source>
</evidence>
<dbReference type="InterPro" id="IPR006597">
    <property type="entry name" value="Sel1-like"/>
</dbReference>
<evidence type="ECO:0000313" key="5">
    <source>
        <dbReference type="Proteomes" id="UP000789706"/>
    </source>
</evidence>
<dbReference type="OrthoDB" id="2314769at2759"/>
<dbReference type="InterPro" id="IPR001245">
    <property type="entry name" value="Ser-Thr/Tyr_kinase_cat_dom"/>
</dbReference>
<evidence type="ECO:0000313" key="4">
    <source>
        <dbReference type="EMBL" id="CAG8498368.1"/>
    </source>
</evidence>
<dbReference type="Gene3D" id="1.25.40.10">
    <property type="entry name" value="Tetratricopeptide repeat domain"/>
    <property type="match status" value="1"/>
</dbReference>
<dbReference type="SUPFAM" id="SSF81901">
    <property type="entry name" value="HCP-like"/>
    <property type="match status" value="1"/>
</dbReference>
<dbReference type="EMBL" id="CAJVPK010000350">
    <property type="protein sequence ID" value="CAG8498368.1"/>
    <property type="molecule type" value="Genomic_DNA"/>
</dbReference>
<dbReference type="Pfam" id="PF07714">
    <property type="entry name" value="PK_Tyr_Ser-Thr"/>
    <property type="match status" value="1"/>
</dbReference>
<feature type="region of interest" description="Disordered" evidence="1">
    <location>
        <begin position="211"/>
        <end position="241"/>
    </location>
</feature>
<name>A0A9N8ZJT3_9GLOM</name>
<dbReference type="Gene3D" id="1.10.510.10">
    <property type="entry name" value="Transferase(Phosphotransferase) domain 1"/>
    <property type="match status" value="2"/>
</dbReference>
<dbReference type="PANTHER" id="PTHR45756:SF1">
    <property type="entry name" value="PROTEIN KINASE DOMAIN CONTAINING PROTEIN"/>
    <property type="match status" value="1"/>
</dbReference>
<dbReference type="GO" id="GO:0007166">
    <property type="term" value="P:cell surface receptor signaling pathway"/>
    <property type="evidence" value="ECO:0007669"/>
    <property type="project" value="InterPro"/>
</dbReference>
<dbReference type="Pfam" id="PF22215">
    <property type="entry name" value="MLKL_N"/>
    <property type="match status" value="1"/>
</dbReference>
<organism evidence="4 5">
    <name type="scientific">Diversispora eburnea</name>
    <dbReference type="NCBI Taxonomy" id="1213867"/>
    <lineage>
        <taxon>Eukaryota</taxon>
        <taxon>Fungi</taxon>
        <taxon>Fungi incertae sedis</taxon>
        <taxon>Mucoromycota</taxon>
        <taxon>Glomeromycotina</taxon>
        <taxon>Glomeromycetes</taxon>
        <taxon>Diversisporales</taxon>
        <taxon>Diversisporaceae</taxon>
        <taxon>Diversispora</taxon>
    </lineage>
</organism>